<evidence type="ECO:0000313" key="2">
    <source>
        <dbReference type="Proteomes" id="UP001066276"/>
    </source>
</evidence>
<dbReference type="AlphaFoldDB" id="A0AAV7PUN7"/>
<accession>A0AAV7PUN7</accession>
<evidence type="ECO:0000313" key="1">
    <source>
        <dbReference type="EMBL" id="KAJ1132027.1"/>
    </source>
</evidence>
<protein>
    <submittedName>
        <fullName evidence="1">Uncharacterized protein</fullName>
    </submittedName>
</protein>
<dbReference type="EMBL" id="JANPWB010000011">
    <property type="protein sequence ID" value="KAJ1132027.1"/>
    <property type="molecule type" value="Genomic_DNA"/>
</dbReference>
<comment type="caution">
    <text evidence="1">The sequence shown here is derived from an EMBL/GenBank/DDBJ whole genome shotgun (WGS) entry which is preliminary data.</text>
</comment>
<reference evidence="1" key="1">
    <citation type="journal article" date="2022" name="bioRxiv">
        <title>Sequencing and chromosome-scale assembly of the giantPleurodeles waltlgenome.</title>
        <authorList>
            <person name="Brown T."/>
            <person name="Elewa A."/>
            <person name="Iarovenko S."/>
            <person name="Subramanian E."/>
            <person name="Araus A.J."/>
            <person name="Petzold A."/>
            <person name="Susuki M."/>
            <person name="Suzuki K.-i.T."/>
            <person name="Hayashi T."/>
            <person name="Toyoda A."/>
            <person name="Oliveira C."/>
            <person name="Osipova E."/>
            <person name="Leigh N.D."/>
            <person name="Simon A."/>
            <person name="Yun M.H."/>
        </authorList>
    </citation>
    <scope>NUCLEOTIDE SEQUENCE</scope>
    <source>
        <strain evidence="1">20211129_DDA</strain>
        <tissue evidence="1">Liver</tissue>
    </source>
</reference>
<organism evidence="1 2">
    <name type="scientific">Pleurodeles waltl</name>
    <name type="common">Iberian ribbed newt</name>
    <dbReference type="NCBI Taxonomy" id="8319"/>
    <lineage>
        <taxon>Eukaryota</taxon>
        <taxon>Metazoa</taxon>
        <taxon>Chordata</taxon>
        <taxon>Craniata</taxon>
        <taxon>Vertebrata</taxon>
        <taxon>Euteleostomi</taxon>
        <taxon>Amphibia</taxon>
        <taxon>Batrachia</taxon>
        <taxon>Caudata</taxon>
        <taxon>Salamandroidea</taxon>
        <taxon>Salamandridae</taxon>
        <taxon>Pleurodelinae</taxon>
        <taxon>Pleurodeles</taxon>
    </lineage>
</organism>
<name>A0AAV7PUN7_PLEWA</name>
<proteinExistence type="predicted"/>
<gene>
    <name evidence="1" type="ORF">NDU88_010357</name>
</gene>
<keyword evidence="2" id="KW-1185">Reference proteome</keyword>
<sequence>MPLYLRDDPHLGGIAFLNAKVEVDVRRCSPQEGGVSGLSVEHVSCYVDVHIGPGWRHERSLVEETERIQGVLGDGHPVPVHLQEE</sequence>
<dbReference type="Proteomes" id="UP001066276">
    <property type="component" value="Chromosome 7"/>
</dbReference>